<dbReference type="AlphaFoldDB" id="A0A4S8LMC8"/>
<gene>
    <name evidence="2" type="ORF">K435DRAFT_864328</name>
</gene>
<organism evidence="2 3">
    <name type="scientific">Dendrothele bispora (strain CBS 962.96)</name>
    <dbReference type="NCBI Taxonomy" id="1314807"/>
    <lineage>
        <taxon>Eukaryota</taxon>
        <taxon>Fungi</taxon>
        <taxon>Dikarya</taxon>
        <taxon>Basidiomycota</taxon>
        <taxon>Agaricomycotina</taxon>
        <taxon>Agaricomycetes</taxon>
        <taxon>Agaricomycetidae</taxon>
        <taxon>Agaricales</taxon>
        <taxon>Agaricales incertae sedis</taxon>
        <taxon>Dendrothele</taxon>
    </lineage>
</organism>
<dbReference type="GO" id="GO:0000981">
    <property type="term" value="F:DNA-binding transcription factor activity, RNA polymerase II-specific"/>
    <property type="evidence" value="ECO:0007669"/>
    <property type="project" value="InterPro"/>
</dbReference>
<dbReference type="InterPro" id="IPR036864">
    <property type="entry name" value="Zn2-C6_fun-type_DNA-bd_sf"/>
</dbReference>
<evidence type="ECO:0000313" key="2">
    <source>
        <dbReference type="EMBL" id="THU90387.1"/>
    </source>
</evidence>
<dbReference type="SUPFAM" id="SSF57701">
    <property type="entry name" value="Zn2/Cys6 DNA-binding domain"/>
    <property type="match status" value="1"/>
</dbReference>
<evidence type="ECO:0008006" key="4">
    <source>
        <dbReference type="Google" id="ProtNLM"/>
    </source>
</evidence>
<dbReference type="GO" id="GO:0008270">
    <property type="term" value="F:zinc ion binding"/>
    <property type="evidence" value="ECO:0007669"/>
    <property type="project" value="InterPro"/>
</dbReference>
<dbReference type="Proteomes" id="UP000297245">
    <property type="component" value="Unassembled WGS sequence"/>
</dbReference>
<evidence type="ECO:0000313" key="3">
    <source>
        <dbReference type="Proteomes" id="UP000297245"/>
    </source>
</evidence>
<keyword evidence="3" id="KW-1185">Reference proteome</keyword>
<accession>A0A4S8LMC8</accession>
<sequence>MSHHYPPGAAPPGPFVYTSNHPPRGAVPPFPFAYTPLLPTAPLPAFPTLYHPLSRVCLPCAVRNINCVPSDSSPSCIRCQQVGGECYFDPQIQNEFEAYHCLSYSLRCLLASRHFYRNDVHRQENLLRIFEMASAVLQSLIQQVNNSSSRQFFHPPAPDNQSSATPSAASVMPTVAPPVTRQPQAIPIISPAESTSQPSSRAIPIVPQPSSSGGVAVLGTTPEIRRSVSISPNPATPNYKPAGIPHVSNYKPASVPPNYRQFDKVSTPSAYSSFGSFGCQNCSW</sequence>
<reference evidence="2 3" key="1">
    <citation type="journal article" date="2019" name="Nat. Ecol. Evol.">
        <title>Megaphylogeny resolves global patterns of mushroom evolution.</title>
        <authorList>
            <person name="Varga T."/>
            <person name="Krizsan K."/>
            <person name="Foldi C."/>
            <person name="Dima B."/>
            <person name="Sanchez-Garcia M."/>
            <person name="Sanchez-Ramirez S."/>
            <person name="Szollosi G.J."/>
            <person name="Szarkandi J.G."/>
            <person name="Papp V."/>
            <person name="Albert L."/>
            <person name="Andreopoulos W."/>
            <person name="Angelini C."/>
            <person name="Antonin V."/>
            <person name="Barry K.W."/>
            <person name="Bougher N.L."/>
            <person name="Buchanan P."/>
            <person name="Buyck B."/>
            <person name="Bense V."/>
            <person name="Catcheside P."/>
            <person name="Chovatia M."/>
            <person name="Cooper J."/>
            <person name="Damon W."/>
            <person name="Desjardin D."/>
            <person name="Finy P."/>
            <person name="Geml J."/>
            <person name="Haridas S."/>
            <person name="Hughes K."/>
            <person name="Justo A."/>
            <person name="Karasinski D."/>
            <person name="Kautmanova I."/>
            <person name="Kiss B."/>
            <person name="Kocsube S."/>
            <person name="Kotiranta H."/>
            <person name="LaButti K.M."/>
            <person name="Lechner B.E."/>
            <person name="Liimatainen K."/>
            <person name="Lipzen A."/>
            <person name="Lukacs Z."/>
            <person name="Mihaltcheva S."/>
            <person name="Morgado L.N."/>
            <person name="Niskanen T."/>
            <person name="Noordeloos M.E."/>
            <person name="Ohm R.A."/>
            <person name="Ortiz-Santana B."/>
            <person name="Ovrebo C."/>
            <person name="Racz N."/>
            <person name="Riley R."/>
            <person name="Savchenko A."/>
            <person name="Shiryaev A."/>
            <person name="Soop K."/>
            <person name="Spirin V."/>
            <person name="Szebenyi C."/>
            <person name="Tomsovsky M."/>
            <person name="Tulloss R.E."/>
            <person name="Uehling J."/>
            <person name="Grigoriev I.V."/>
            <person name="Vagvolgyi C."/>
            <person name="Papp T."/>
            <person name="Martin F.M."/>
            <person name="Miettinen O."/>
            <person name="Hibbett D.S."/>
            <person name="Nagy L.G."/>
        </authorList>
    </citation>
    <scope>NUCLEOTIDE SEQUENCE [LARGE SCALE GENOMIC DNA]</scope>
    <source>
        <strain evidence="2 3">CBS 962.96</strain>
    </source>
</reference>
<feature type="region of interest" description="Disordered" evidence="1">
    <location>
        <begin position="150"/>
        <end position="172"/>
    </location>
</feature>
<feature type="region of interest" description="Disordered" evidence="1">
    <location>
        <begin position="191"/>
        <end position="215"/>
    </location>
</feature>
<evidence type="ECO:0000256" key="1">
    <source>
        <dbReference type="SAM" id="MobiDB-lite"/>
    </source>
</evidence>
<dbReference type="EMBL" id="ML179336">
    <property type="protein sequence ID" value="THU90387.1"/>
    <property type="molecule type" value="Genomic_DNA"/>
</dbReference>
<feature type="compositionally biased region" description="Polar residues" evidence="1">
    <location>
        <begin position="159"/>
        <end position="168"/>
    </location>
</feature>
<protein>
    <recommendedName>
        <fullName evidence="4">Zn(2)-C6 fungal-type domain-containing protein</fullName>
    </recommendedName>
</protein>
<proteinExistence type="predicted"/>
<name>A0A4S8LMC8_DENBC</name>